<name>A0A0R1LKX9_9LACO</name>
<evidence type="ECO:0000313" key="2">
    <source>
        <dbReference type="Proteomes" id="UP000051955"/>
    </source>
</evidence>
<keyword evidence="2" id="KW-1185">Reference proteome</keyword>
<proteinExistence type="predicted"/>
<dbReference type="AlphaFoldDB" id="A0A0R1LKX9"/>
<accession>A0A0R1LKX9</accession>
<organism evidence="1 2">
    <name type="scientific">Levilactobacillus acidifarinae DSM 19394 = JCM 15949</name>
    <dbReference type="NCBI Taxonomy" id="1423715"/>
    <lineage>
        <taxon>Bacteria</taxon>
        <taxon>Bacillati</taxon>
        <taxon>Bacillota</taxon>
        <taxon>Bacilli</taxon>
        <taxon>Lactobacillales</taxon>
        <taxon>Lactobacillaceae</taxon>
        <taxon>Levilactobacillus</taxon>
    </lineage>
</organism>
<evidence type="ECO:0000313" key="1">
    <source>
        <dbReference type="EMBL" id="KRK96232.1"/>
    </source>
</evidence>
<dbReference type="EMBL" id="AZDV01000005">
    <property type="protein sequence ID" value="KRK96232.1"/>
    <property type="molecule type" value="Genomic_DNA"/>
</dbReference>
<reference evidence="1 2" key="1">
    <citation type="journal article" date="2015" name="Genome Announc.">
        <title>Expanding the biotechnology potential of lactobacilli through comparative genomics of 213 strains and associated genera.</title>
        <authorList>
            <person name="Sun Z."/>
            <person name="Harris H.M."/>
            <person name="McCann A."/>
            <person name="Guo C."/>
            <person name="Argimon S."/>
            <person name="Zhang W."/>
            <person name="Yang X."/>
            <person name="Jeffery I.B."/>
            <person name="Cooney J.C."/>
            <person name="Kagawa T.F."/>
            <person name="Liu W."/>
            <person name="Song Y."/>
            <person name="Salvetti E."/>
            <person name="Wrobel A."/>
            <person name="Rasinkangas P."/>
            <person name="Parkhill J."/>
            <person name="Rea M.C."/>
            <person name="O'Sullivan O."/>
            <person name="Ritari J."/>
            <person name="Douillard F.P."/>
            <person name="Paul Ross R."/>
            <person name="Yang R."/>
            <person name="Briner A.E."/>
            <person name="Felis G.E."/>
            <person name="de Vos W.M."/>
            <person name="Barrangou R."/>
            <person name="Klaenhammer T.R."/>
            <person name="Caufield P.W."/>
            <person name="Cui Y."/>
            <person name="Zhang H."/>
            <person name="O'Toole P.W."/>
        </authorList>
    </citation>
    <scope>NUCLEOTIDE SEQUENCE [LARGE SCALE GENOMIC DNA]</scope>
    <source>
        <strain evidence="1 2">DSM 19394</strain>
    </source>
</reference>
<dbReference type="STRING" id="1423715.FD25_GL002700"/>
<protein>
    <submittedName>
        <fullName evidence="1">Uncharacterized protein</fullName>
    </submittedName>
</protein>
<dbReference type="Proteomes" id="UP000051955">
    <property type="component" value="Unassembled WGS sequence"/>
</dbReference>
<gene>
    <name evidence="1" type="ORF">FD25_GL002700</name>
</gene>
<sequence length="61" mass="7058">MNLEPNYYFLLRCVSYPNSHSQTALNGPSNRLQTKTTLPYLKNMATSFNLYLKYASISSYQ</sequence>
<comment type="caution">
    <text evidence="1">The sequence shown here is derived from an EMBL/GenBank/DDBJ whole genome shotgun (WGS) entry which is preliminary data.</text>
</comment>